<accession>A0ABS7G5Y5</accession>
<feature type="signal peptide" evidence="1">
    <location>
        <begin position="1"/>
        <end position="24"/>
    </location>
</feature>
<dbReference type="RefSeq" id="WP_220248299.1">
    <property type="nucleotide sequence ID" value="NZ_JAICCF010000001.1"/>
</dbReference>
<dbReference type="Gene3D" id="2.60.120.560">
    <property type="entry name" value="Exo-inulinase, domain 1"/>
    <property type="match status" value="1"/>
</dbReference>
<evidence type="ECO:0000313" key="2">
    <source>
        <dbReference type="EMBL" id="MBW8683066.1"/>
    </source>
</evidence>
<comment type="caution">
    <text evidence="2">The sequence shown here is derived from an EMBL/GenBank/DDBJ whole genome shotgun (WGS) entry which is preliminary data.</text>
</comment>
<dbReference type="EMBL" id="JAICCF010000001">
    <property type="protein sequence ID" value="MBW8683066.1"/>
    <property type="molecule type" value="Genomic_DNA"/>
</dbReference>
<protein>
    <recommendedName>
        <fullName evidence="4">DUF1080 domain-containing protein</fullName>
    </recommendedName>
</protein>
<feature type="chain" id="PRO_5045679113" description="DUF1080 domain-containing protein" evidence="1">
    <location>
        <begin position="25"/>
        <end position="226"/>
    </location>
</feature>
<organism evidence="2 3">
    <name type="scientific">Chitinophaga rhizophila</name>
    <dbReference type="NCBI Taxonomy" id="2866212"/>
    <lineage>
        <taxon>Bacteria</taxon>
        <taxon>Pseudomonadati</taxon>
        <taxon>Bacteroidota</taxon>
        <taxon>Chitinophagia</taxon>
        <taxon>Chitinophagales</taxon>
        <taxon>Chitinophagaceae</taxon>
        <taxon>Chitinophaga</taxon>
    </lineage>
</organism>
<keyword evidence="1" id="KW-0732">Signal</keyword>
<evidence type="ECO:0000313" key="3">
    <source>
        <dbReference type="Proteomes" id="UP000812961"/>
    </source>
</evidence>
<gene>
    <name evidence="2" type="ORF">K1Y79_01850</name>
</gene>
<evidence type="ECO:0008006" key="4">
    <source>
        <dbReference type="Google" id="ProtNLM"/>
    </source>
</evidence>
<proteinExistence type="predicted"/>
<name>A0ABS7G5Y5_9BACT</name>
<sequence length="226" mass="25399">MKAVSKKLLSLLLPCIFALLQVNAQQKTTGKISLKKMLQENKVTTVNRTASPLPEDAGYQGIHLDEKPGSGFVWLNDSQFGNGTIKMRLKGKDVLQRSFIGIAFHAANDSTFDAIYFRPFNFRSTDSIRRSHSVQYVSYPGYEWDVLRKDFPGKYEHDVQPVPDPNGWFLMSVEIDYPHIKVYVDKAATPSLVIKQLSKQRNGKIGLMTGNNSGGDFADLEINARK</sequence>
<evidence type="ECO:0000256" key="1">
    <source>
        <dbReference type="SAM" id="SignalP"/>
    </source>
</evidence>
<dbReference type="Proteomes" id="UP000812961">
    <property type="component" value="Unassembled WGS sequence"/>
</dbReference>
<reference evidence="2 3" key="1">
    <citation type="submission" date="2021-08" db="EMBL/GenBank/DDBJ databases">
        <title>The genome sequence of Chitinophaga sp. B61.</title>
        <authorList>
            <person name="Zhang X."/>
        </authorList>
    </citation>
    <scope>NUCLEOTIDE SEQUENCE [LARGE SCALE GENOMIC DNA]</scope>
    <source>
        <strain evidence="2 3">B61</strain>
    </source>
</reference>
<keyword evidence="3" id="KW-1185">Reference proteome</keyword>